<dbReference type="PROSITE" id="PS50003">
    <property type="entry name" value="PH_DOMAIN"/>
    <property type="match status" value="1"/>
</dbReference>
<evidence type="ECO:0000256" key="1">
    <source>
        <dbReference type="ARBA" id="ARBA00022553"/>
    </source>
</evidence>
<feature type="region of interest" description="Disordered" evidence="2">
    <location>
        <begin position="673"/>
        <end position="760"/>
    </location>
</feature>
<keyword evidence="1" id="KW-0597">Phosphoprotein</keyword>
<dbReference type="Pfam" id="PF20400">
    <property type="entry name" value="BAR_4"/>
    <property type="match status" value="1"/>
</dbReference>
<dbReference type="SMART" id="SM00233">
    <property type="entry name" value="PH"/>
    <property type="match status" value="1"/>
</dbReference>
<dbReference type="InterPro" id="IPR046869">
    <property type="entry name" value="SLM1/RGC1-like_PH"/>
</dbReference>
<dbReference type="SUPFAM" id="SSF50729">
    <property type="entry name" value="PH domain-like"/>
    <property type="match status" value="1"/>
</dbReference>
<sequence>MTDYRNPLSVNIPYEFKSPQDYPTEAVAARFQAYRDILKSLIAYLDQYASVQEEIVRQQVRLQQAVGASLDAPIETKAHGSSAQSHRAKDRALDEEALSALNQFFLPIGNGSIQDIPTIFTKFHQQNVQNGRRTLKEIRLTIIPKLEELRRDLLLKLKEIKSLHNDFDSKLTKEISNTGSMLALYTHSIDLANRLDMAATVASKAHHDSGNVAESIKKDPYLAKLKLRSQLKAQLNEEHYLHRAYANLQDSSEQLEAIVVKEIQTYLGHFLGLVEAEKSSVSDFLVPTLTEGFLAKEPNFEWQSFVQRNFPKSSSLSGRKVSGKFIDLSFPARSMADLSIPHYDSPLSVPIRQGYLERKSKFLKSNTRSYYVLTCSYLHEFKSSEAKDLRNGPSNSISLDYCLVSEHSKDVGACKFDLYSKTPNSLMHRSHTSVFKCETPQEMKDWLNDIKILTSLPGPAERAKRMSKVLLANTALERKTSRVSSLLSARTNAMSIKSGHSAVPNNGLNSKKRNSIASRNDSLMSSAQNHRLSSTFSNRNPLSQLVSDPVENGDDTVNTSRDDRHFIREDSVDEMGDLTIKTRKTQDANELPSSTRTDPQLHLPGIAVNSPFQNGGALNMAQVSNGNTQLATQNQQYYLNQVAPQPQQFYDPILQQFFTINAIPALQVGQPQGHLGQQQQIKTPNGVNPMPQYFPSSPQPIQTGMFAPASPILGYGSQQTQTQPHQEENRSSGTAPYPVQFGESLNMEPSNPKHNNDVKDSLEFKDQDVSQLTDNIVNLKTEDLSTTH</sequence>
<dbReference type="InterPro" id="IPR001849">
    <property type="entry name" value="PH_domain"/>
</dbReference>
<proteinExistence type="predicted"/>
<reference evidence="4 5" key="1">
    <citation type="submission" date="2023-10" db="EMBL/GenBank/DDBJ databases">
        <title>Draft Genome Sequence of Candida saopaulonensis from a very Premature Infant with Sepsis.</title>
        <authorList>
            <person name="Ning Y."/>
            <person name="Dai R."/>
            <person name="Xiao M."/>
            <person name="Xu Y."/>
            <person name="Yan Q."/>
            <person name="Zhang L."/>
        </authorList>
    </citation>
    <scope>NUCLEOTIDE SEQUENCE [LARGE SCALE GENOMIC DNA]</scope>
    <source>
        <strain evidence="4 5">19XY460</strain>
    </source>
</reference>
<evidence type="ECO:0000259" key="3">
    <source>
        <dbReference type="PROSITE" id="PS50003"/>
    </source>
</evidence>
<dbReference type="GeneID" id="88174247"/>
<dbReference type="EMBL" id="CP138897">
    <property type="protein sequence ID" value="WPK25850.1"/>
    <property type="molecule type" value="Genomic_DNA"/>
</dbReference>
<dbReference type="InterPro" id="IPR046868">
    <property type="entry name" value="BAR_4"/>
</dbReference>
<evidence type="ECO:0000313" key="5">
    <source>
        <dbReference type="Proteomes" id="UP001338582"/>
    </source>
</evidence>
<dbReference type="PANTHER" id="PTHR31941:SF16">
    <property type="entry name" value="PHOSPHATIDYLINOSITOL 4,5-BISPHOSPHATE-BINDING PROTEIN SLM1-RELATED"/>
    <property type="match status" value="1"/>
</dbReference>
<protein>
    <recommendedName>
        <fullName evidence="3">PH domain-containing protein</fullName>
    </recommendedName>
</protein>
<dbReference type="RefSeq" id="XP_062878232.1">
    <property type="nucleotide sequence ID" value="XM_063022162.1"/>
</dbReference>
<dbReference type="KEGG" id="asau:88174247"/>
<dbReference type="InterPro" id="IPR011993">
    <property type="entry name" value="PH-like_dom_sf"/>
</dbReference>
<feature type="domain" description="PH" evidence="3">
    <location>
        <begin position="349"/>
        <end position="455"/>
    </location>
</feature>
<name>A0AAX4HBN2_9ASCO</name>
<dbReference type="Gene3D" id="2.30.29.30">
    <property type="entry name" value="Pleckstrin-homology domain (PH domain)/Phosphotyrosine-binding domain (PTB)"/>
    <property type="match status" value="1"/>
</dbReference>
<gene>
    <name evidence="4" type="ORF">PUMCH_003183</name>
</gene>
<dbReference type="Proteomes" id="UP001338582">
    <property type="component" value="Chromosome 4"/>
</dbReference>
<accession>A0AAX4HBN2</accession>
<evidence type="ECO:0000313" key="4">
    <source>
        <dbReference type="EMBL" id="WPK25850.1"/>
    </source>
</evidence>
<feature type="region of interest" description="Disordered" evidence="2">
    <location>
        <begin position="533"/>
        <end position="560"/>
    </location>
</feature>
<feature type="compositionally biased region" description="Polar residues" evidence="2">
    <location>
        <begin position="533"/>
        <end position="546"/>
    </location>
</feature>
<dbReference type="Pfam" id="PF20399">
    <property type="entry name" value="PH_20"/>
    <property type="match status" value="1"/>
</dbReference>
<dbReference type="PANTHER" id="PTHR31941">
    <property type="entry name" value="CYTOSKELETAL SIGNALING PROTEIN SLM1"/>
    <property type="match status" value="1"/>
</dbReference>
<organism evidence="4 5">
    <name type="scientific">Australozyma saopauloensis</name>
    <dbReference type="NCBI Taxonomy" id="291208"/>
    <lineage>
        <taxon>Eukaryota</taxon>
        <taxon>Fungi</taxon>
        <taxon>Dikarya</taxon>
        <taxon>Ascomycota</taxon>
        <taxon>Saccharomycotina</taxon>
        <taxon>Pichiomycetes</taxon>
        <taxon>Metschnikowiaceae</taxon>
        <taxon>Australozyma</taxon>
    </lineage>
</organism>
<dbReference type="AlphaFoldDB" id="A0AAX4HBN2"/>
<evidence type="ECO:0000256" key="2">
    <source>
        <dbReference type="SAM" id="MobiDB-lite"/>
    </source>
</evidence>
<keyword evidence="5" id="KW-1185">Reference proteome</keyword>